<sequence>MRLPSTLSVASWGCEMAGLQRAVKTDLAQEVTDPNGRFDDVRRSVGKLSSKDKYVETIGRLWKEATARFIDIGKYLVYAKDSLPHGEYEAMIESELPFSKSVAHALKTVADAVMQRKVTEADLPPDYSTSYLLVSLKDDKFAMAREHGLVRPSLKRHEILEFRRTLRTTRPVSQRAAARRLARERERILADMAALQQRLTEVEAQMKTIDAEAATIIDVTPEAVDG</sequence>
<gene>
    <name evidence="2" type="ORF">DS837_10740</name>
</gene>
<proteinExistence type="predicted"/>
<protein>
    <submittedName>
        <fullName evidence="2">DUF3102 domain-containing protein</fullName>
    </submittedName>
</protein>
<reference evidence="2 3" key="1">
    <citation type="submission" date="2018-07" db="EMBL/GenBank/DDBJ databases">
        <title>Genome sequence of Roseomonas fauriae ATCC 49958.</title>
        <authorList>
            <person name="Sant'Anna F.H."/>
            <person name="Baldani J.I."/>
            <person name="Zilli J.E."/>
            <person name="Reis V.M."/>
            <person name="Hartmann A."/>
            <person name="Cruz L."/>
            <person name="de Souza E.M."/>
            <person name="de Oliveira Pedrosa F."/>
            <person name="Passaglia L.M.P."/>
        </authorList>
    </citation>
    <scope>NUCLEOTIDE SEQUENCE [LARGE SCALE GENOMIC DNA]</scope>
    <source>
        <strain evidence="2 3">ATCC 49958</strain>
    </source>
</reference>
<comment type="caution">
    <text evidence="2">The sequence shown here is derived from an EMBL/GenBank/DDBJ whole genome shotgun (WGS) entry which is preliminary data.</text>
</comment>
<name>A0A6L3B2I2_AZOBR</name>
<dbReference type="EMBL" id="QOKV01000005">
    <property type="protein sequence ID" value="KAA0686168.1"/>
    <property type="molecule type" value="Genomic_DNA"/>
</dbReference>
<dbReference type="InterPro" id="IPR021451">
    <property type="entry name" value="DUF3102"/>
</dbReference>
<dbReference type="AlphaFoldDB" id="A0A6L3B2I2"/>
<evidence type="ECO:0000256" key="1">
    <source>
        <dbReference type="SAM" id="Coils"/>
    </source>
</evidence>
<evidence type="ECO:0000313" key="3">
    <source>
        <dbReference type="Proteomes" id="UP000476837"/>
    </source>
</evidence>
<keyword evidence="1" id="KW-0175">Coiled coil</keyword>
<dbReference type="Proteomes" id="UP000476837">
    <property type="component" value="Unassembled WGS sequence"/>
</dbReference>
<feature type="coiled-coil region" evidence="1">
    <location>
        <begin position="178"/>
        <end position="212"/>
    </location>
</feature>
<evidence type="ECO:0000313" key="2">
    <source>
        <dbReference type="EMBL" id="KAA0686168.1"/>
    </source>
</evidence>
<dbReference type="Pfam" id="PF11300">
    <property type="entry name" value="DUF3102"/>
    <property type="match status" value="1"/>
</dbReference>
<accession>A0A6L3B2I2</accession>
<organism evidence="2 3">
    <name type="scientific">Azospirillum brasilense</name>
    <dbReference type="NCBI Taxonomy" id="192"/>
    <lineage>
        <taxon>Bacteria</taxon>
        <taxon>Pseudomonadati</taxon>
        <taxon>Pseudomonadota</taxon>
        <taxon>Alphaproteobacteria</taxon>
        <taxon>Rhodospirillales</taxon>
        <taxon>Azospirillaceae</taxon>
        <taxon>Azospirillum</taxon>
    </lineage>
</organism>